<dbReference type="EMBL" id="NHYE01000456">
    <property type="protein sequence ID" value="PPR05621.1"/>
    <property type="molecule type" value="Genomic_DNA"/>
</dbReference>
<gene>
    <name evidence="1" type="ORF">CVT26_009142</name>
</gene>
<evidence type="ECO:0000313" key="1">
    <source>
        <dbReference type="EMBL" id="PPR05621.1"/>
    </source>
</evidence>
<name>A0A409YRI3_9AGAR</name>
<proteinExistence type="predicted"/>
<organism evidence="1 2">
    <name type="scientific">Gymnopilus dilepis</name>
    <dbReference type="NCBI Taxonomy" id="231916"/>
    <lineage>
        <taxon>Eukaryota</taxon>
        <taxon>Fungi</taxon>
        <taxon>Dikarya</taxon>
        <taxon>Basidiomycota</taxon>
        <taxon>Agaricomycotina</taxon>
        <taxon>Agaricomycetes</taxon>
        <taxon>Agaricomycetidae</taxon>
        <taxon>Agaricales</taxon>
        <taxon>Agaricineae</taxon>
        <taxon>Hymenogastraceae</taxon>
        <taxon>Gymnopilus</taxon>
    </lineage>
</organism>
<dbReference type="Proteomes" id="UP000284706">
    <property type="component" value="Unassembled WGS sequence"/>
</dbReference>
<dbReference type="AlphaFoldDB" id="A0A409YRI3"/>
<sequence length="70" mass="7816">MGARFGIADNEPKGITKYNNIFTMSDQGTNSKYTLGDTLRLKNDFQSTVDYAARGTVRKVESVNKSQLHD</sequence>
<accession>A0A409YRI3</accession>
<protein>
    <submittedName>
        <fullName evidence="1">Uncharacterized protein</fullName>
    </submittedName>
</protein>
<dbReference type="InParanoid" id="A0A409YRI3"/>
<reference evidence="1 2" key="1">
    <citation type="journal article" date="2018" name="Evol. Lett.">
        <title>Horizontal gene cluster transfer increased hallucinogenic mushroom diversity.</title>
        <authorList>
            <person name="Reynolds H.T."/>
            <person name="Vijayakumar V."/>
            <person name="Gluck-Thaler E."/>
            <person name="Korotkin H.B."/>
            <person name="Matheny P.B."/>
            <person name="Slot J.C."/>
        </authorList>
    </citation>
    <scope>NUCLEOTIDE SEQUENCE [LARGE SCALE GENOMIC DNA]</scope>
    <source>
        <strain evidence="1 2">SRW20</strain>
    </source>
</reference>
<evidence type="ECO:0000313" key="2">
    <source>
        <dbReference type="Proteomes" id="UP000284706"/>
    </source>
</evidence>
<keyword evidence="2" id="KW-1185">Reference proteome</keyword>
<comment type="caution">
    <text evidence="1">The sequence shown here is derived from an EMBL/GenBank/DDBJ whole genome shotgun (WGS) entry which is preliminary data.</text>
</comment>